<protein>
    <submittedName>
        <fullName evidence="1">Beta-glucuronosyltransferase 14A-like</fullName>
    </submittedName>
</protein>
<dbReference type="GO" id="GO:0015020">
    <property type="term" value="F:glucuronosyltransferase activity"/>
    <property type="evidence" value="ECO:0007669"/>
    <property type="project" value="InterPro"/>
</dbReference>
<dbReference type="Proteomes" id="UP000594638">
    <property type="component" value="Unassembled WGS sequence"/>
</dbReference>
<comment type="caution">
    <text evidence="1">The sequence shown here is derived from an EMBL/GenBank/DDBJ whole genome shotgun (WGS) entry which is preliminary data.</text>
</comment>
<dbReference type="PANTHER" id="PTHR45719:SF10">
    <property type="entry name" value="CORE-2_I-BRANCHING BETA-1,6-N-ACETYLGLUCOSAMINYLTRANSFERASE FAMILY PROTEIN"/>
    <property type="match status" value="1"/>
</dbReference>
<proteinExistence type="predicted"/>
<dbReference type="PANTHER" id="PTHR45719">
    <property type="entry name" value="GLYCOSYLTRANSFERASE"/>
    <property type="match status" value="1"/>
</dbReference>
<gene>
    <name evidence="1" type="ORF">OLEA9_A112187</name>
</gene>
<keyword evidence="2" id="KW-1185">Reference proteome</keyword>
<name>A0A8S0QKF9_OLEEU</name>
<reference evidence="1 2" key="1">
    <citation type="submission" date="2019-12" db="EMBL/GenBank/DDBJ databases">
        <authorList>
            <person name="Alioto T."/>
            <person name="Alioto T."/>
            <person name="Gomez Garrido J."/>
        </authorList>
    </citation>
    <scope>NUCLEOTIDE SEQUENCE [LARGE SCALE GENOMIC DNA]</scope>
</reference>
<evidence type="ECO:0000313" key="2">
    <source>
        <dbReference type="Proteomes" id="UP000594638"/>
    </source>
</evidence>
<dbReference type="OrthoDB" id="2019572at2759"/>
<evidence type="ECO:0000313" key="1">
    <source>
        <dbReference type="EMBL" id="CAA2968479.1"/>
    </source>
</evidence>
<dbReference type="EMBL" id="CACTIH010001910">
    <property type="protein sequence ID" value="CAA2968479.1"/>
    <property type="molecule type" value="Genomic_DNA"/>
</dbReference>
<dbReference type="Gramene" id="OE9A112187T1">
    <property type="protein sequence ID" value="OE9A112187C1"/>
    <property type="gene ID" value="OE9A112187"/>
</dbReference>
<organism evidence="1 2">
    <name type="scientific">Olea europaea subsp. europaea</name>
    <dbReference type="NCBI Taxonomy" id="158383"/>
    <lineage>
        <taxon>Eukaryota</taxon>
        <taxon>Viridiplantae</taxon>
        <taxon>Streptophyta</taxon>
        <taxon>Embryophyta</taxon>
        <taxon>Tracheophyta</taxon>
        <taxon>Spermatophyta</taxon>
        <taxon>Magnoliopsida</taxon>
        <taxon>eudicotyledons</taxon>
        <taxon>Gunneridae</taxon>
        <taxon>Pentapetalae</taxon>
        <taxon>asterids</taxon>
        <taxon>lamiids</taxon>
        <taxon>Lamiales</taxon>
        <taxon>Oleaceae</taxon>
        <taxon>Oleeae</taxon>
        <taxon>Olea</taxon>
    </lineage>
</organism>
<sequence>MYLSNTLASNLVYFPTILCNSRQFNRTTINHSLQYVSFDSRQEPHPLNSSTFDDLIQSGAAFASPFLPNDPVLDRIDQEILERNPGKPVAGGWCLGESENEKCTVWGDADVLKPGPGAKRLEKCLVKLLSNETIRSHQCVDV</sequence>
<dbReference type="InterPro" id="IPR044610">
    <property type="entry name" value="GLCAT14A/B/C"/>
</dbReference>
<dbReference type="AlphaFoldDB" id="A0A8S0QKF9"/>
<accession>A0A8S0QKF9</accession>